<dbReference type="AlphaFoldDB" id="A0A2J6QZV7"/>
<dbReference type="Proteomes" id="UP000235786">
    <property type="component" value="Unassembled WGS sequence"/>
</dbReference>
<dbReference type="OrthoDB" id="58416at2759"/>
<reference evidence="1 2" key="1">
    <citation type="submission" date="2016-04" db="EMBL/GenBank/DDBJ databases">
        <title>A degradative enzymes factory behind the ericoid mycorrhizal symbiosis.</title>
        <authorList>
            <consortium name="DOE Joint Genome Institute"/>
            <person name="Martino E."/>
            <person name="Morin E."/>
            <person name="Grelet G."/>
            <person name="Kuo A."/>
            <person name="Kohler A."/>
            <person name="Daghino S."/>
            <person name="Barry K."/>
            <person name="Choi C."/>
            <person name="Cichocki N."/>
            <person name="Clum A."/>
            <person name="Copeland A."/>
            <person name="Hainaut M."/>
            <person name="Haridas S."/>
            <person name="Labutti K."/>
            <person name="Lindquist E."/>
            <person name="Lipzen A."/>
            <person name="Khouja H.-R."/>
            <person name="Murat C."/>
            <person name="Ohm R."/>
            <person name="Olson A."/>
            <person name="Spatafora J."/>
            <person name="Veneault-Fourrey C."/>
            <person name="Henrissat B."/>
            <person name="Grigoriev I."/>
            <person name="Martin F."/>
            <person name="Perotto S."/>
        </authorList>
    </citation>
    <scope>NUCLEOTIDE SEQUENCE [LARGE SCALE GENOMIC DNA]</scope>
    <source>
        <strain evidence="1 2">F</strain>
    </source>
</reference>
<accession>A0A2J6QZV7</accession>
<gene>
    <name evidence="1" type="ORF">L207DRAFT_640607</name>
</gene>
<sequence length="224" mass="26126">MTKPWADGPFALIASPTASKEISAETLKVARDMCFVHNLFFRNLNAIWLQYEQVSKPKDVADFMVFCHLHWSQRAHGNEYRTTQGFEKGLTRFGEYVYSVKPEEYDPKAFKEILDSFTPALVRHLNDEIPTLMALEKYGADKLMKAWKDLEKRILAGALDPYRVIPILLGAFDKNFDEDQVSPLPWFMSPLSWLWFSRKHKGAWRFSPCTLWSQPRELQFVKNT</sequence>
<keyword evidence="2" id="KW-1185">Reference proteome</keyword>
<dbReference type="PANTHER" id="PTHR38048:SF2">
    <property type="entry name" value="HEMERYTHRIN-LIKE DOMAIN-CONTAINING PROTEIN"/>
    <property type="match status" value="1"/>
</dbReference>
<organism evidence="1 2">
    <name type="scientific">Hyaloscypha variabilis (strain UAMH 11265 / GT02V1 / F)</name>
    <name type="common">Meliniomyces variabilis</name>
    <dbReference type="NCBI Taxonomy" id="1149755"/>
    <lineage>
        <taxon>Eukaryota</taxon>
        <taxon>Fungi</taxon>
        <taxon>Dikarya</taxon>
        <taxon>Ascomycota</taxon>
        <taxon>Pezizomycotina</taxon>
        <taxon>Leotiomycetes</taxon>
        <taxon>Helotiales</taxon>
        <taxon>Hyaloscyphaceae</taxon>
        <taxon>Hyaloscypha</taxon>
        <taxon>Hyaloscypha variabilis</taxon>
    </lineage>
</organism>
<evidence type="ECO:0000313" key="2">
    <source>
        <dbReference type="Proteomes" id="UP000235786"/>
    </source>
</evidence>
<name>A0A2J6QZV7_HYAVF</name>
<protein>
    <recommendedName>
        <fullName evidence="3">Hemerythrin-like domain-containing protein</fullName>
    </recommendedName>
</protein>
<dbReference type="InterPro" id="IPR053206">
    <property type="entry name" value="Dimeric_xanthone_biosynth"/>
</dbReference>
<proteinExistence type="predicted"/>
<evidence type="ECO:0000313" key="1">
    <source>
        <dbReference type="EMBL" id="PMD31795.1"/>
    </source>
</evidence>
<evidence type="ECO:0008006" key="3">
    <source>
        <dbReference type="Google" id="ProtNLM"/>
    </source>
</evidence>
<dbReference type="PANTHER" id="PTHR38048">
    <property type="entry name" value="EXPRESSED PROTEIN"/>
    <property type="match status" value="1"/>
</dbReference>
<dbReference type="STRING" id="1149755.A0A2J6QZV7"/>
<dbReference type="EMBL" id="KZ613961">
    <property type="protein sequence ID" value="PMD31795.1"/>
    <property type="molecule type" value="Genomic_DNA"/>
</dbReference>